<sequence>MGTLSVFSRKGYLQVVAEILTDTTTGQLLALPLPTRVEELCLADTFISSACNLIPRNRICIAEPRSLATQLIYIPVYKDQYSNKQHDTHQTRPRIEQSIEILDRALVELVADSIHDSHKDTLREHHIFGECQTLVPRVERAETVRYELTRDNFGCALKFTSRRITDNDPESPGLADISDVEQGSALHGLTLNAGAVNDGASTSSSALSYTSIFEHRAPSSHTSPLSFPSSLPDLEFVHDTNNTSPFVSGDSRPVSPATWDKYIRIDDRAQAPHDDTKALATTTGWTQGALHNQYTSAEPVTVDPRLFTATACNVVSANRMRDPDEINGRDQISDKGQKWDEREDEEDELMDNNEHGSTGCVRNVLEQV</sequence>
<keyword evidence="3" id="KW-1185">Reference proteome</keyword>
<feature type="region of interest" description="Disordered" evidence="1">
    <location>
        <begin position="322"/>
        <end position="368"/>
    </location>
</feature>
<organism evidence="2 3">
    <name type="scientific">Phlebiopsis gigantea (strain 11061_1 CR5-6)</name>
    <name type="common">White-rot fungus</name>
    <name type="synonym">Peniophora gigantea</name>
    <dbReference type="NCBI Taxonomy" id="745531"/>
    <lineage>
        <taxon>Eukaryota</taxon>
        <taxon>Fungi</taxon>
        <taxon>Dikarya</taxon>
        <taxon>Basidiomycota</taxon>
        <taxon>Agaricomycotina</taxon>
        <taxon>Agaricomycetes</taxon>
        <taxon>Polyporales</taxon>
        <taxon>Phanerochaetaceae</taxon>
        <taxon>Phlebiopsis</taxon>
    </lineage>
</organism>
<dbReference type="AlphaFoldDB" id="A0A0C3P9D2"/>
<evidence type="ECO:0000256" key="1">
    <source>
        <dbReference type="SAM" id="MobiDB-lite"/>
    </source>
</evidence>
<protein>
    <submittedName>
        <fullName evidence="2">Uncharacterized protein</fullName>
    </submittedName>
</protein>
<gene>
    <name evidence="2" type="ORF">PHLGIDRAFT_17306</name>
</gene>
<feature type="compositionally biased region" description="Basic and acidic residues" evidence="1">
    <location>
        <begin position="322"/>
        <end position="341"/>
    </location>
</feature>
<proteinExistence type="predicted"/>
<dbReference type="HOGENOM" id="CLU_752483_0_0_1"/>
<dbReference type="EMBL" id="KN840836">
    <property type="protein sequence ID" value="KIP01278.1"/>
    <property type="molecule type" value="Genomic_DNA"/>
</dbReference>
<name>A0A0C3P9D2_PHLG1</name>
<evidence type="ECO:0000313" key="2">
    <source>
        <dbReference type="EMBL" id="KIP01278.1"/>
    </source>
</evidence>
<feature type="compositionally biased region" description="Acidic residues" evidence="1">
    <location>
        <begin position="342"/>
        <end position="351"/>
    </location>
</feature>
<reference evidence="2 3" key="1">
    <citation type="journal article" date="2014" name="PLoS Genet.">
        <title>Analysis of the Phlebiopsis gigantea genome, transcriptome and secretome provides insight into its pioneer colonization strategies of wood.</title>
        <authorList>
            <person name="Hori C."/>
            <person name="Ishida T."/>
            <person name="Igarashi K."/>
            <person name="Samejima M."/>
            <person name="Suzuki H."/>
            <person name="Master E."/>
            <person name="Ferreira P."/>
            <person name="Ruiz-Duenas F.J."/>
            <person name="Held B."/>
            <person name="Canessa P."/>
            <person name="Larrondo L.F."/>
            <person name="Schmoll M."/>
            <person name="Druzhinina I.S."/>
            <person name="Kubicek C.P."/>
            <person name="Gaskell J.A."/>
            <person name="Kersten P."/>
            <person name="St John F."/>
            <person name="Glasner J."/>
            <person name="Sabat G."/>
            <person name="Splinter BonDurant S."/>
            <person name="Syed K."/>
            <person name="Yadav J."/>
            <person name="Mgbeahuruike A.C."/>
            <person name="Kovalchuk A."/>
            <person name="Asiegbu F.O."/>
            <person name="Lackner G."/>
            <person name="Hoffmeister D."/>
            <person name="Rencoret J."/>
            <person name="Gutierrez A."/>
            <person name="Sun H."/>
            <person name="Lindquist E."/>
            <person name="Barry K."/>
            <person name="Riley R."/>
            <person name="Grigoriev I.V."/>
            <person name="Henrissat B."/>
            <person name="Kues U."/>
            <person name="Berka R.M."/>
            <person name="Martinez A.T."/>
            <person name="Covert S.F."/>
            <person name="Blanchette R.A."/>
            <person name="Cullen D."/>
        </authorList>
    </citation>
    <scope>NUCLEOTIDE SEQUENCE [LARGE SCALE GENOMIC DNA]</scope>
    <source>
        <strain evidence="2 3">11061_1 CR5-6</strain>
    </source>
</reference>
<evidence type="ECO:0000313" key="3">
    <source>
        <dbReference type="Proteomes" id="UP000053257"/>
    </source>
</evidence>
<dbReference type="Proteomes" id="UP000053257">
    <property type="component" value="Unassembled WGS sequence"/>
</dbReference>
<accession>A0A0C3P9D2</accession>